<accession>A0A858STB0</accession>
<dbReference type="AlphaFoldDB" id="A0A858STB0"/>
<dbReference type="KEGG" id="rpon:G3256_08720"/>
<gene>
    <name evidence="2" type="ORF">G3256_08720</name>
</gene>
<protein>
    <recommendedName>
        <fullName evidence="4">Lipoprotein</fullName>
    </recommendedName>
</protein>
<evidence type="ECO:0008006" key="4">
    <source>
        <dbReference type="Google" id="ProtNLM"/>
    </source>
</evidence>
<sequence>MFRNRMAVIWPVLLLAASGGQAQTTDADRQSLLSCKFGPACTRDNVECAEYARWIILRYYETEERFALFDALQSSEQEALVREMGAMTIFEIEEIGDGEGRFGSSFRMVVGPTLEAAVQSVSVSREDESDLTFLPEALNGMCRVIE</sequence>
<proteinExistence type="predicted"/>
<reference evidence="2 3" key="1">
    <citation type="submission" date="2020-02" db="EMBL/GenBank/DDBJ databases">
        <title>Genome sequence of Roseobacter ponti.</title>
        <authorList>
            <person name="Hollensteiner J."/>
            <person name="Schneider D."/>
            <person name="Poehlein A."/>
            <person name="Daniel R."/>
        </authorList>
    </citation>
    <scope>NUCLEOTIDE SEQUENCE [LARGE SCALE GENOMIC DNA]</scope>
    <source>
        <strain evidence="2 3">DSM 106830</strain>
    </source>
</reference>
<evidence type="ECO:0000256" key="1">
    <source>
        <dbReference type="SAM" id="SignalP"/>
    </source>
</evidence>
<organism evidence="2 3">
    <name type="scientific">Roseobacter ponti</name>
    <dbReference type="NCBI Taxonomy" id="1891787"/>
    <lineage>
        <taxon>Bacteria</taxon>
        <taxon>Pseudomonadati</taxon>
        <taxon>Pseudomonadota</taxon>
        <taxon>Alphaproteobacteria</taxon>
        <taxon>Rhodobacterales</taxon>
        <taxon>Roseobacteraceae</taxon>
        <taxon>Roseobacter</taxon>
    </lineage>
</organism>
<dbReference type="EMBL" id="CP048788">
    <property type="protein sequence ID" value="QJF51237.1"/>
    <property type="molecule type" value="Genomic_DNA"/>
</dbReference>
<keyword evidence="1" id="KW-0732">Signal</keyword>
<evidence type="ECO:0000313" key="2">
    <source>
        <dbReference type="EMBL" id="QJF51237.1"/>
    </source>
</evidence>
<feature type="chain" id="PRO_5032716743" description="Lipoprotein" evidence="1">
    <location>
        <begin position="23"/>
        <end position="146"/>
    </location>
</feature>
<dbReference type="RefSeq" id="WP_169640452.1">
    <property type="nucleotide sequence ID" value="NZ_CP048788.1"/>
</dbReference>
<dbReference type="Proteomes" id="UP000503308">
    <property type="component" value="Chromosome"/>
</dbReference>
<evidence type="ECO:0000313" key="3">
    <source>
        <dbReference type="Proteomes" id="UP000503308"/>
    </source>
</evidence>
<name>A0A858STB0_9RHOB</name>
<keyword evidence="3" id="KW-1185">Reference proteome</keyword>
<feature type="signal peptide" evidence="1">
    <location>
        <begin position="1"/>
        <end position="22"/>
    </location>
</feature>